<dbReference type="Pfam" id="PF01636">
    <property type="entry name" value="APH"/>
    <property type="match status" value="1"/>
</dbReference>
<protein>
    <recommendedName>
        <fullName evidence="1">Aminoglycoside phosphotransferase domain-containing protein</fullName>
    </recommendedName>
</protein>
<evidence type="ECO:0000259" key="1">
    <source>
        <dbReference type="Pfam" id="PF01636"/>
    </source>
</evidence>
<feature type="domain" description="Aminoglycoside phosphotransferase" evidence="1">
    <location>
        <begin position="14"/>
        <end position="231"/>
    </location>
</feature>
<comment type="caution">
    <text evidence="2">The sequence shown here is derived from an EMBL/GenBank/DDBJ whole genome shotgun (WGS) entry which is preliminary data.</text>
</comment>
<proteinExistence type="predicted"/>
<organism evidence="2 3">
    <name type="scientific">Granulicatella elegans ATCC 700633</name>
    <dbReference type="NCBI Taxonomy" id="626369"/>
    <lineage>
        <taxon>Bacteria</taxon>
        <taxon>Bacillati</taxon>
        <taxon>Bacillota</taxon>
        <taxon>Bacilli</taxon>
        <taxon>Lactobacillales</taxon>
        <taxon>Carnobacteriaceae</taxon>
        <taxon>Granulicatella</taxon>
    </lineage>
</organism>
<dbReference type="InterPro" id="IPR002575">
    <property type="entry name" value="Aminoglycoside_PTrfase"/>
</dbReference>
<dbReference type="PANTHER" id="PTHR41283:SF1">
    <property type="entry name" value="AMINOGLYCOSIDE PHOSPHOTRANSFERASE DOMAIN-CONTAINING PROTEIN"/>
    <property type="match status" value="1"/>
</dbReference>
<dbReference type="HOGENOM" id="CLU_078715_0_0_9"/>
<dbReference type="SUPFAM" id="SSF56112">
    <property type="entry name" value="Protein kinase-like (PK-like)"/>
    <property type="match status" value="1"/>
</dbReference>
<dbReference type="Proteomes" id="UP000002939">
    <property type="component" value="Unassembled WGS sequence"/>
</dbReference>
<dbReference type="AlphaFoldDB" id="D0BLJ1"/>
<dbReference type="eggNOG" id="COG3173">
    <property type="taxonomic scope" value="Bacteria"/>
</dbReference>
<keyword evidence="3" id="KW-1185">Reference proteome</keyword>
<dbReference type="Gene3D" id="3.90.1200.10">
    <property type="match status" value="1"/>
</dbReference>
<accession>D0BLJ1</accession>
<evidence type="ECO:0000313" key="3">
    <source>
        <dbReference type="Proteomes" id="UP000002939"/>
    </source>
</evidence>
<dbReference type="RefSeq" id="WP_006703099.1">
    <property type="nucleotide sequence ID" value="NZ_KI391971.1"/>
</dbReference>
<dbReference type="EMBL" id="ACRF02000007">
    <property type="protein sequence ID" value="EEW93944.1"/>
    <property type="molecule type" value="Genomic_DNA"/>
</dbReference>
<reference evidence="2" key="2">
    <citation type="submission" date="2011-10" db="EMBL/GenBank/DDBJ databases">
        <title>The Genome Sequence of Granulicatella elegans ATCC 700633.</title>
        <authorList>
            <consortium name="The Broad Institute Genome Sequencing Platform"/>
            <consortium name="The Broad Institute Genome Sequencing Center for Infectious Disease"/>
            <person name="Earl A."/>
            <person name="Ward D."/>
            <person name="Feldgarden M."/>
            <person name="Gevers D."/>
            <person name="Sibley C.D."/>
            <person name="Field T.R."/>
            <person name="Grinwis M."/>
            <person name="Eshaghurshan C.S."/>
            <person name="Surette M.G."/>
            <person name="Young S.K."/>
            <person name="Zeng Q."/>
            <person name="Gargeya S."/>
            <person name="Fitzgerald M."/>
            <person name="Haas B."/>
            <person name="Abouelleil A."/>
            <person name="Alvarado L."/>
            <person name="Arachchi H.M."/>
            <person name="Berlin A."/>
            <person name="Brown A."/>
            <person name="Chapman S.B."/>
            <person name="Chen Z."/>
            <person name="Dunbar C."/>
            <person name="Freedman E."/>
            <person name="Gearin G."/>
            <person name="Goldberg J."/>
            <person name="Griggs A."/>
            <person name="Gujja S."/>
            <person name="Heiman D."/>
            <person name="Howarth C."/>
            <person name="Larson L."/>
            <person name="Lui A."/>
            <person name="MacDonald P.J.P."/>
            <person name="Montmayeur A."/>
            <person name="Murphy C."/>
            <person name="Neiman D."/>
            <person name="Pearson M."/>
            <person name="Priest M."/>
            <person name="Roberts A."/>
            <person name="Saif S."/>
            <person name="Shea T."/>
            <person name="Shenoy N."/>
            <person name="Sisk P."/>
            <person name="Stolte C."/>
            <person name="Sykes S."/>
            <person name="Wortman J."/>
            <person name="Nusbaum C."/>
            <person name="Birren B."/>
        </authorList>
    </citation>
    <scope>NUCLEOTIDE SEQUENCE [LARGE SCALE GENOMIC DNA]</scope>
    <source>
        <strain evidence="2">ATCC 700633</strain>
    </source>
</reference>
<evidence type="ECO:0000313" key="2">
    <source>
        <dbReference type="EMBL" id="EEW93944.1"/>
    </source>
</evidence>
<sequence>MTILDQLEQYSKEFIQKGYSEEMKYKVKADKNYFLKISPLSFTKKKDLEVKYISVLEKEIKFPKLVEMKFETNSILSLYEWIDGVDIRDYAPQLTGEELYQYGMQAGSFLKKIHSLSIEEISVNWQEYYIQKSKKKIHSFRKLNEDFAEIETFIDFIQSHQSLLKYRPISLCHGDYHVGNMMIELETKKLVIIDFGSLEIGDPMEEFNRMIWNAQLSEEFATGFVNGYFEGEQIPDIFWKLMAYYMACDVVGSIPWAINFGDNQLEIMFKRAKLVLDWFDDFKRVIPKFYKGNNSEKEGNF</sequence>
<dbReference type="InterPro" id="IPR011009">
    <property type="entry name" value="Kinase-like_dom_sf"/>
</dbReference>
<dbReference type="PANTHER" id="PTHR41283">
    <property type="entry name" value="AMINOGLYCOSIDE PHOSPHOTRANSFERASE"/>
    <property type="match status" value="1"/>
</dbReference>
<name>D0BLJ1_9LACT</name>
<dbReference type="STRING" id="626369.HMPREF0446_00826"/>
<reference evidence="2" key="1">
    <citation type="submission" date="2009-09" db="EMBL/GenBank/DDBJ databases">
        <authorList>
            <consortium name="The Broad Institute Genome Sequencing Platform"/>
            <person name="Ward D."/>
            <person name="Feldgarden M."/>
            <person name="Earl A."/>
            <person name="Young S.K."/>
            <person name="Zeng Q."/>
            <person name="Koehrsen M."/>
            <person name="Alvarado L."/>
            <person name="Berlin A."/>
            <person name="Bochicchio J."/>
            <person name="Borenstein D."/>
            <person name="Chapman S.B."/>
            <person name="Chen Z."/>
            <person name="Engels R."/>
            <person name="Freedman E."/>
            <person name="Gellesch M."/>
            <person name="Goldberg J."/>
            <person name="Griggs A."/>
            <person name="Gujja S."/>
            <person name="Heilman E."/>
            <person name="Heiman D."/>
            <person name="Hepburn T."/>
            <person name="Howarth C."/>
            <person name="Jen D."/>
            <person name="Larson L."/>
            <person name="Lewis B."/>
            <person name="Mehta T."/>
            <person name="Park D."/>
            <person name="Pearson M."/>
            <person name="Roberts A."/>
            <person name="Saif S."/>
            <person name="Shea T."/>
            <person name="Shenoy N."/>
            <person name="Sisk P."/>
            <person name="Stolte C."/>
            <person name="Sykes S."/>
            <person name="Thomson T."/>
            <person name="Walk T."/>
            <person name="White J."/>
            <person name="Yandava C."/>
            <person name="Sibley C.D."/>
            <person name="Field T.R."/>
            <person name="Grinwis M."/>
            <person name="Eshaghurshan C.S."/>
            <person name="Surette M.G."/>
            <person name="Haas B."/>
            <person name="Nusbaum C."/>
            <person name="Birren B."/>
        </authorList>
    </citation>
    <scope>NUCLEOTIDE SEQUENCE [LARGE SCALE GENOMIC DNA]</scope>
    <source>
        <strain evidence="2">ATCC 700633</strain>
    </source>
</reference>
<gene>
    <name evidence="2" type="ORF">HMPREF0446_00826</name>
</gene>
<dbReference type="OrthoDB" id="334783at2"/>